<sequence length="494" mass="54594">MIPVNKLAICIPVVPVLLLAQSLPMRWSPRDIDVNFELARSVYAADLDNDGDNDVLGASYGLDEIAWWENDGNGHFSTKQSISNTFYGAQCVRAADLDGDGDIDVLGIAFSAGTIAWWQNDGGSPPNFNQYLIADGFSGGIYVEAIDLDNDNDIDVIATGANDQSPIWWENNGSGNFTEHAIQQSGGMLHFSVGDLNGDGDIDIVATSWTIRVVSWFENDGACPPNFIEHFLSTVEGVDPYPNYVTDLDSDGDADIVLGYGQKLVWMERRSDIISQDGLIFDLHTICYQMQLAATSIYVTDLDDNQNKDILVTAASCYKDGRDNGGSRSHEKNITWWKNDGDEHFTEYVIALDYWGVGSGYATHIDNDCYEDVLAVSNILGRITWWKNSPIVVYKPIHRSSAEEESDNTHNVVLTSAPINSRGKVNFSLTLNKATYVDLSMYDALGKKVETLVSQTFTPGTYHISNNENLPAGIYFYSFQSPLMNEVGKFVLIQ</sequence>
<dbReference type="PANTHER" id="PTHR44103:SF1">
    <property type="entry name" value="PROPROTEIN CONVERTASE P"/>
    <property type="match status" value="1"/>
</dbReference>
<comment type="caution">
    <text evidence="2">The sequence shown here is derived from an EMBL/GenBank/DDBJ whole genome shotgun (WGS) entry which is preliminary data.</text>
</comment>
<dbReference type="SUPFAM" id="SSF69318">
    <property type="entry name" value="Integrin alpha N-terminal domain"/>
    <property type="match status" value="1"/>
</dbReference>
<dbReference type="PATRIC" id="fig|1703772.3.peg.372"/>
<dbReference type="Pfam" id="PF13517">
    <property type="entry name" value="FG-GAP_3"/>
    <property type="match status" value="2"/>
</dbReference>
<keyword evidence="1" id="KW-0732">Signal</keyword>
<dbReference type="PANTHER" id="PTHR44103">
    <property type="entry name" value="PROPROTEIN CONVERTASE P"/>
    <property type="match status" value="1"/>
</dbReference>
<accession>A0A0S7YIN6</accession>
<gene>
    <name evidence="2" type="ORF">AMJ52_01235</name>
</gene>
<evidence type="ECO:0000313" key="2">
    <source>
        <dbReference type="EMBL" id="KPJ74283.1"/>
    </source>
</evidence>
<dbReference type="EMBL" id="LJNI01000009">
    <property type="protein sequence ID" value="KPJ74283.1"/>
    <property type="molecule type" value="Genomic_DNA"/>
</dbReference>
<evidence type="ECO:0000313" key="3">
    <source>
        <dbReference type="Proteomes" id="UP000051012"/>
    </source>
</evidence>
<dbReference type="InterPro" id="IPR028994">
    <property type="entry name" value="Integrin_alpha_N"/>
</dbReference>
<evidence type="ECO:0000256" key="1">
    <source>
        <dbReference type="ARBA" id="ARBA00022729"/>
    </source>
</evidence>
<protein>
    <recommendedName>
        <fullName evidence="4">Secretion system C-terminal sorting domain-containing protein</fullName>
    </recommendedName>
</protein>
<evidence type="ECO:0008006" key="4">
    <source>
        <dbReference type="Google" id="ProtNLM"/>
    </source>
</evidence>
<dbReference type="Gene3D" id="2.60.40.4070">
    <property type="match status" value="1"/>
</dbReference>
<reference evidence="2 3" key="1">
    <citation type="journal article" date="2015" name="Microbiome">
        <title>Genomic resolution of linkages in carbon, nitrogen, and sulfur cycling among widespread estuary sediment bacteria.</title>
        <authorList>
            <person name="Baker B.J."/>
            <person name="Lazar C.S."/>
            <person name="Teske A.P."/>
            <person name="Dick G.J."/>
        </authorList>
    </citation>
    <scope>NUCLEOTIDE SEQUENCE [LARGE SCALE GENOMIC DNA]</scope>
    <source>
        <strain evidence="2">DG_78</strain>
    </source>
</reference>
<organism evidence="2 3">
    <name type="scientific">candidate division TA06 bacterium DG_78</name>
    <dbReference type="NCBI Taxonomy" id="1703772"/>
    <lineage>
        <taxon>Bacteria</taxon>
        <taxon>Bacteria division TA06</taxon>
    </lineage>
</organism>
<name>A0A0S7YIN6_UNCT6</name>
<dbReference type="AlphaFoldDB" id="A0A0S7YIN6"/>
<dbReference type="InterPro" id="IPR013517">
    <property type="entry name" value="FG-GAP"/>
</dbReference>
<proteinExistence type="predicted"/>
<dbReference type="Proteomes" id="UP000051012">
    <property type="component" value="Unassembled WGS sequence"/>
</dbReference>